<proteinExistence type="predicted"/>
<protein>
    <submittedName>
        <fullName evidence="1">dTDP-4-amino-4,6-dideoxygalactose transaminase</fullName>
        <ecNumber evidence="1">2.6.1.59</ecNumber>
    </submittedName>
</protein>
<evidence type="ECO:0000313" key="2">
    <source>
        <dbReference type="Proteomes" id="UP000305401"/>
    </source>
</evidence>
<dbReference type="EMBL" id="SSTG01000060">
    <property type="protein sequence ID" value="THG51467.1"/>
    <property type="molecule type" value="Genomic_DNA"/>
</dbReference>
<reference evidence="1" key="1">
    <citation type="submission" date="2019-04" db="EMBL/GenBank/DDBJ databases">
        <title>Microbes associate with the intestines of laboratory mice.</title>
        <authorList>
            <person name="Navarre W."/>
            <person name="Wong E."/>
            <person name="Huang K.C."/>
            <person name="Tropini C."/>
            <person name="Ng K."/>
            <person name="Yu B."/>
        </authorList>
    </citation>
    <scope>NUCLEOTIDE SEQUENCE</scope>
    <source>
        <strain evidence="1">NM86_A22</strain>
    </source>
</reference>
<dbReference type="EC" id="2.6.1.59" evidence="1"/>
<keyword evidence="1" id="KW-0032">Aminotransferase</keyword>
<keyword evidence="2" id="KW-1185">Reference proteome</keyword>
<name>A0AC61S5F3_9BACT</name>
<comment type="caution">
    <text evidence="1">The sequence shown here is derived from an EMBL/GenBank/DDBJ whole genome shotgun (WGS) entry which is preliminary data.</text>
</comment>
<gene>
    <name evidence="1" type="primary">rffA</name>
    <name evidence="1" type="synonym">fcnA</name>
    <name evidence="1" type="synonym">wecE</name>
    <name evidence="1" type="ORF">E5990_06045</name>
</gene>
<evidence type="ECO:0000313" key="1">
    <source>
        <dbReference type="EMBL" id="THG51467.1"/>
    </source>
</evidence>
<sequence>MISFNKPFLTGKETHYIYDAVYGGKLSGNGVYTKKCQDFFEQRYGFGKALMTTSCTDALEMAAILSGVGPGDEVIVPSYTFVSSALAFVRQGCRIVFADSCNDNPNIDADKIERLVTERTRVIVPVHYAGVACDMDKIMDIALRHNLIVVEDAAQAVDSYYKGRPLGSIGHMGCFSFHETKNIIAGEGGMLTINDSRFIRRSEIIWEKGTNRSEFFRGEVNKYGWVDTGSSFLPSELVTAFLWAQLENIDVIQQRRKEIWHEYLSGLLHLAEKGCFTLPDIPAYATNNAHMFYIVCRSIEERTALIKHLKDNGVLSVFHYLSLHRSAFYTSHPEHRPESLGMVDADGDEVTVVGLDLPNCDHFADCLLRLPMFYELANDEVGFVIDKINEFYSR</sequence>
<accession>A0AC61S5F3</accession>
<keyword evidence="1" id="KW-0808">Transferase</keyword>
<organism evidence="1 2">
    <name type="scientific">Muribaculum caecicola</name>
    <dbReference type="NCBI Taxonomy" id="3038144"/>
    <lineage>
        <taxon>Bacteria</taxon>
        <taxon>Pseudomonadati</taxon>
        <taxon>Bacteroidota</taxon>
        <taxon>Bacteroidia</taxon>
        <taxon>Bacteroidales</taxon>
        <taxon>Muribaculaceae</taxon>
        <taxon>Muribaculum</taxon>
    </lineage>
</organism>
<dbReference type="Proteomes" id="UP000305401">
    <property type="component" value="Unassembled WGS sequence"/>
</dbReference>